<keyword evidence="3 7" id="KW-0479">Metal-binding</keyword>
<dbReference type="CDD" id="cd16378">
    <property type="entry name" value="CcmH_N"/>
    <property type="match status" value="1"/>
</dbReference>
<evidence type="ECO:0000256" key="1">
    <source>
        <dbReference type="ARBA" id="ARBA00010342"/>
    </source>
</evidence>
<dbReference type="GO" id="GO:0005886">
    <property type="term" value="C:plasma membrane"/>
    <property type="evidence" value="ECO:0007669"/>
    <property type="project" value="TreeGrafter"/>
</dbReference>
<dbReference type="EMBL" id="QLMD01000002">
    <property type="protein sequence ID" value="RAK00780.1"/>
    <property type="molecule type" value="Genomic_DNA"/>
</dbReference>
<keyword evidence="2 7" id="KW-0349">Heme</keyword>
<dbReference type="Proteomes" id="UP000249203">
    <property type="component" value="Unassembled WGS sequence"/>
</dbReference>
<feature type="signal peptide" evidence="7">
    <location>
        <begin position="1"/>
        <end position="26"/>
    </location>
</feature>
<evidence type="ECO:0000313" key="10">
    <source>
        <dbReference type="EMBL" id="RUO27225.1"/>
    </source>
</evidence>
<protein>
    <recommendedName>
        <fullName evidence="7">Cytochrome c-type biogenesis protein</fullName>
    </recommendedName>
</protein>
<organism evidence="9 11">
    <name type="scientific">Aliidiomarina maris</name>
    <dbReference type="NCBI Taxonomy" id="531312"/>
    <lineage>
        <taxon>Bacteria</taxon>
        <taxon>Pseudomonadati</taxon>
        <taxon>Pseudomonadota</taxon>
        <taxon>Gammaproteobacteria</taxon>
        <taxon>Alteromonadales</taxon>
        <taxon>Idiomarinaceae</taxon>
        <taxon>Aliidiomarina</taxon>
    </lineage>
</organism>
<keyword evidence="4 7" id="KW-0732">Signal</keyword>
<comment type="caution">
    <text evidence="9">The sequence shown here is derived from an EMBL/GenBank/DDBJ whole genome shotgun (WGS) entry which is preliminary data.</text>
</comment>
<evidence type="ECO:0000256" key="5">
    <source>
        <dbReference type="ARBA" id="ARBA00022748"/>
    </source>
</evidence>
<dbReference type="GO" id="GO:0046872">
    <property type="term" value="F:metal ion binding"/>
    <property type="evidence" value="ECO:0007669"/>
    <property type="project" value="UniProtKB-KW"/>
</dbReference>
<dbReference type="Proteomes" id="UP000287865">
    <property type="component" value="Unassembled WGS sequence"/>
</dbReference>
<proteinExistence type="inferred from homology"/>
<dbReference type="InterPro" id="IPR051263">
    <property type="entry name" value="C-type_cytochrome_biogenesis"/>
</dbReference>
<dbReference type="RefSeq" id="WP_111568563.1">
    <property type="nucleotide sequence ID" value="NZ_PIPK01000003.1"/>
</dbReference>
<name>A0A327X3S9_9GAMM</name>
<comment type="function">
    <text evidence="7">Possible subunit of a heme lyase.</text>
</comment>
<sequence>MLYTRILTVLLVGLSTLLLGSFAAGANPSSNSAQYEFETDAQERQFRQLVNELRCPKCQNQSIADSDAPLAVDLRDRVYLMTMEGQSREDIIEFMRVRYGDFVHYKPPVNASTLILWVGPAAVLLGGVLTIVLMTRRQRRTVDLSADEQARLDALLNADDSEQAKEQRK</sequence>
<dbReference type="GO" id="GO:0017004">
    <property type="term" value="P:cytochrome complex assembly"/>
    <property type="evidence" value="ECO:0007669"/>
    <property type="project" value="UniProtKB-KW"/>
</dbReference>
<gene>
    <name evidence="9" type="ORF">B0I24_102205</name>
    <name evidence="10" type="ORF">CWE07_04550</name>
</gene>
<evidence type="ECO:0000256" key="7">
    <source>
        <dbReference type="RuleBase" id="RU364112"/>
    </source>
</evidence>
<feature type="transmembrane region" description="Helical" evidence="7">
    <location>
        <begin position="114"/>
        <end position="134"/>
    </location>
</feature>
<dbReference type="AlphaFoldDB" id="A0A327X3S9"/>
<evidence type="ECO:0000256" key="3">
    <source>
        <dbReference type="ARBA" id="ARBA00022723"/>
    </source>
</evidence>
<dbReference type="PANTHER" id="PTHR47870">
    <property type="entry name" value="CYTOCHROME C-TYPE BIOGENESIS PROTEIN CCMH"/>
    <property type="match status" value="1"/>
</dbReference>
<reference evidence="9 11" key="2">
    <citation type="submission" date="2018-06" db="EMBL/GenBank/DDBJ databases">
        <title>Genomic Encyclopedia of Type Strains, Phase III (KMG-III): the genomes of soil and plant-associated and newly described type strains.</title>
        <authorList>
            <person name="Whitman W."/>
        </authorList>
    </citation>
    <scope>NUCLEOTIDE SEQUENCE [LARGE SCALE GENOMIC DNA]</scope>
    <source>
        <strain evidence="9 11">CGMCC 1.15366</strain>
    </source>
</reference>
<evidence type="ECO:0000256" key="4">
    <source>
        <dbReference type="ARBA" id="ARBA00022729"/>
    </source>
</evidence>
<dbReference type="PANTHER" id="PTHR47870:SF1">
    <property type="entry name" value="CYTOCHROME C-TYPE BIOGENESIS PROTEIN CCMH"/>
    <property type="match status" value="1"/>
</dbReference>
<evidence type="ECO:0000256" key="6">
    <source>
        <dbReference type="ARBA" id="ARBA00023004"/>
    </source>
</evidence>
<keyword evidence="6 7" id="KW-0408">Iron</keyword>
<dbReference type="OrthoDB" id="9804975at2"/>
<reference evidence="10 12" key="1">
    <citation type="journal article" date="2018" name="Front. Microbiol.">
        <title>Genome-Based Analysis Reveals the Taxonomy and Diversity of the Family Idiomarinaceae.</title>
        <authorList>
            <person name="Liu Y."/>
            <person name="Lai Q."/>
            <person name="Shao Z."/>
        </authorList>
    </citation>
    <scope>NUCLEOTIDE SEQUENCE [LARGE SCALE GENOMIC DNA]</scope>
    <source>
        <strain evidence="10 12">CF12-14</strain>
    </source>
</reference>
<comment type="similarity">
    <text evidence="1 7">Belongs to the CcmH/CycL/Ccl2/NrfF family.</text>
</comment>
<dbReference type="EMBL" id="PIPK01000003">
    <property type="protein sequence ID" value="RUO27225.1"/>
    <property type="molecule type" value="Genomic_DNA"/>
</dbReference>
<keyword evidence="12" id="KW-1185">Reference proteome</keyword>
<keyword evidence="5" id="KW-0201">Cytochrome c-type biogenesis</keyword>
<dbReference type="Gene3D" id="1.10.8.640">
    <property type="entry name" value="Cytochrome C biogenesis protein"/>
    <property type="match status" value="1"/>
</dbReference>
<feature type="domain" description="CcmH/CycL/Ccl2/NrfF N-terminal" evidence="8">
    <location>
        <begin position="27"/>
        <end position="156"/>
    </location>
</feature>
<keyword evidence="7" id="KW-1133">Transmembrane helix</keyword>
<keyword evidence="7" id="KW-0812">Transmembrane</keyword>
<evidence type="ECO:0000313" key="9">
    <source>
        <dbReference type="EMBL" id="RAK00780.1"/>
    </source>
</evidence>
<dbReference type="FunFam" id="1.10.8.640:FF:000001">
    <property type="entry name" value="Cytochrome c-type biogenesis protein"/>
    <property type="match status" value="1"/>
</dbReference>
<evidence type="ECO:0000256" key="2">
    <source>
        <dbReference type="ARBA" id="ARBA00022617"/>
    </source>
</evidence>
<dbReference type="Pfam" id="PF03918">
    <property type="entry name" value="CcmH"/>
    <property type="match status" value="1"/>
</dbReference>
<dbReference type="InterPro" id="IPR005616">
    <property type="entry name" value="CcmH/CycL/Ccl2/NrfF_N"/>
</dbReference>
<evidence type="ECO:0000313" key="12">
    <source>
        <dbReference type="Proteomes" id="UP000287865"/>
    </source>
</evidence>
<feature type="chain" id="PRO_5016191862" description="Cytochrome c-type biogenesis protein" evidence="7">
    <location>
        <begin position="27"/>
        <end position="169"/>
    </location>
</feature>
<accession>A0A327X3S9</accession>
<dbReference type="InterPro" id="IPR038297">
    <property type="entry name" value="CcmH/CycL/NrfF/Ccl2_sf"/>
</dbReference>
<keyword evidence="7" id="KW-0472">Membrane</keyword>
<evidence type="ECO:0000259" key="8">
    <source>
        <dbReference type="Pfam" id="PF03918"/>
    </source>
</evidence>
<evidence type="ECO:0000313" key="11">
    <source>
        <dbReference type="Proteomes" id="UP000249203"/>
    </source>
</evidence>